<comment type="caution">
    <text evidence="2">The sequence shown here is derived from an EMBL/GenBank/DDBJ whole genome shotgun (WGS) entry which is preliminary data.</text>
</comment>
<reference evidence="2 3" key="1">
    <citation type="submission" date="2016-10" db="EMBL/GenBank/DDBJ databases">
        <title>Genome sequence of Streptomyces sp. MUSC 1.</title>
        <authorList>
            <person name="Lee L.-H."/>
            <person name="Ser H.-L."/>
            <person name="Law J.W.-F."/>
        </authorList>
    </citation>
    <scope>NUCLEOTIDE SEQUENCE [LARGE SCALE GENOMIC DNA]</scope>
    <source>
        <strain evidence="2 3">MUSC 1</strain>
    </source>
</reference>
<evidence type="ECO:0000256" key="1">
    <source>
        <dbReference type="SAM" id="MobiDB-lite"/>
    </source>
</evidence>
<gene>
    <name evidence="2" type="ORF">BIV23_20540</name>
</gene>
<evidence type="ECO:0000313" key="2">
    <source>
        <dbReference type="EMBL" id="OIK03651.1"/>
    </source>
</evidence>
<dbReference type="EMBL" id="MLYO01000034">
    <property type="protein sequence ID" value="OIK03651.1"/>
    <property type="molecule type" value="Genomic_DNA"/>
</dbReference>
<accession>A0A1S2QDE1</accession>
<evidence type="ECO:0000313" key="3">
    <source>
        <dbReference type="Proteomes" id="UP000179642"/>
    </source>
</evidence>
<sequence length="75" mass="7184">MLNPSDASGPLTSTPNCVPRPVAAMSAVGVARPSAQGQATTRTATHGVIAACGSVPAPSQNPSALTANAGTKATA</sequence>
<keyword evidence="3" id="KW-1185">Reference proteome</keyword>
<proteinExistence type="predicted"/>
<feature type="region of interest" description="Disordered" evidence="1">
    <location>
        <begin position="56"/>
        <end position="75"/>
    </location>
</feature>
<dbReference type="Proteomes" id="UP000179642">
    <property type="component" value="Unassembled WGS sequence"/>
</dbReference>
<protein>
    <submittedName>
        <fullName evidence="2">Uncharacterized protein</fullName>
    </submittedName>
</protein>
<feature type="compositionally biased region" description="Polar residues" evidence="1">
    <location>
        <begin position="57"/>
        <end position="75"/>
    </location>
</feature>
<dbReference type="AlphaFoldDB" id="A0A1S2QDE1"/>
<organism evidence="2 3">
    <name type="scientific">Streptomyces monashensis</name>
    <dbReference type="NCBI Taxonomy" id="1678012"/>
    <lineage>
        <taxon>Bacteria</taxon>
        <taxon>Bacillati</taxon>
        <taxon>Actinomycetota</taxon>
        <taxon>Actinomycetes</taxon>
        <taxon>Kitasatosporales</taxon>
        <taxon>Streptomycetaceae</taxon>
        <taxon>Streptomyces</taxon>
    </lineage>
</organism>
<name>A0A1S2QDE1_9ACTN</name>